<comment type="subcellular location">
    <subcellularLocation>
        <location evidence="1">Cell membrane</location>
        <topology evidence="1">Multi-pass membrane protein</topology>
    </subcellularLocation>
</comment>
<comment type="caution">
    <text evidence="2">The sequence shown here is derived from an EMBL/GenBank/DDBJ whole genome shotgun (WGS) entry which is preliminary data.</text>
</comment>
<organism evidence="2">
    <name type="scientific">candidate division WOR-3 bacterium</name>
    <dbReference type="NCBI Taxonomy" id="2052148"/>
    <lineage>
        <taxon>Bacteria</taxon>
        <taxon>Bacteria division WOR-3</taxon>
    </lineage>
</organism>
<dbReference type="EMBL" id="DSUT01000001">
    <property type="protein sequence ID" value="HGK27323.1"/>
    <property type="molecule type" value="Genomic_DNA"/>
</dbReference>
<reference evidence="2" key="1">
    <citation type="journal article" date="2020" name="mSystems">
        <title>Genome- and Community-Level Interaction Insights into Carbon Utilization and Element Cycling Functions of Hydrothermarchaeota in Hydrothermal Sediment.</title>
        <authorList>
            <person name="Zhou Z."/>
            <person name="Liu Y."/>
            <person name="Xu W."/>
            <person name="Pan J."/>
            <person name="Luo Z.H."/>
            <person name="Li M."/>
        </authorList>
    </citation>
    <scope>NUCLEOTIDE SEQUENCE [LARGE SCALE GENOMIC DNA]</scope>
    <source>
        <strain evidence="2">SpSt-488</strain>
    </source>
</reference>
<keyword evidence="1" id="KW-0472">Membrane</keyword>
<keyword evidence="1" id="KW-0813">Transport</keyword>
<protein>
    <recommendedName>
        <fullName evidence="1">Probable queuosine precursor transporter</fullName>
        <shortName evidence="1">Q precursor transporter</shortName>
    </recommendedName>
</protein>
<keyword evidence="1" id="KW-1003">Cell membrane</keyword>
<dbReference type="HAMAP" id="MF_02088">
    <property type="entry name" value="Q_prec_transport"/>
    <property type="match status" value="1"/>
</dbReference>
<dbReference type="AlphaFoldDB" id="A0A7C4CA26"/>
<dbReference type="Pfam" id="PF02592">
    <property type="entry name" value="Vut_1"/>
    <property type="match status" value="1"/>
</dbReference>
<dbReference type="PANTHER" id="PTHR34300">
    <property type="entry name" value="QUEUOSINE PRECURSOR TRANSPORTER-RELATED"/>
    <property type="match status" value="1"/>
</dbReference>
<proteinExistence type="inferred from homology"/>
<sequence>MSDGSDSRRGLTAVAIVGAVYIAAQMLSDVASLRIVVIAGFSVDAGTLVYPFTFTLRDLVHKVAGIRAARALIIAAAVINLFMAGLFWLVTKLPPDVNVGPQLEFGMVLAPVWRIVIASIVAEVVAELVDTEVYQLWVNYFRQRLQWLRVLASNSVSVPLDSALFCGLAFIGRMPVAVVVSIFLANILAKGIVTVVSLPWIYLVRERSTTG</sequence>
<comment type="function">
    <text evidence="1">Involved in the import of queuosine (Q) precursors, required for Q precursor salvage.</text>
</comment>
<dbReference type="NCBIfam" id="TIGR00697">
    <property type="entry name" value="queuosine precursor transporter"/>
    <property type="match status" value="1"/>
</dbReference>
<comment type="similarity">
    <text evidence="1">Belongs to the vitamin uptake transporter (VUT/ECF) (TC 2.A.88) family. Q precursor transporter subfamily.</text>
</comment>
<feature type="transmembrane region" description="Helical" evidence="1">
    <location>
        <begin position="33"/>
        <end position="56"/>
    </location>
</feature>
<feature type="transmembrane region" description="Helical" evidence="1">
    <location>
        <begin position="110"/>
        <end position="129"/>
    </location>
</feature>
<feature type="transmembrane region" description="Helical" evidence="1">
    <location>
        <begin position="68"/>
        <end position="90"/>
    </location>
</feature>
<dbReference type="GO" id="GO:0005886">
    <property type="term" value="C:plasma membrane"/>
    <property type="evidence" value="ECO:0007669"/>
    <property type="project" value="UniProtKB-SubCell"/>
</dbReference>
<feature type="transmembrane region" description="Helical" evidence="1">
    <location>
        <begin position="150"/>
        <end position="171"/>
    </location>
</feature>
<dbReference type="GO" id="GO:0022857">
    <property type="term" value="F:transmembrane transporter activity"/>
    <property type="evidence" value="ECO:0007669"/>
    <property type="project" value="UniProtKB-UniRule"/>
</dbReference>
<evidence type="ECO:0000313" key="2">
    <source>
        <dbReference type="EMBL" id="HGK27323.1"/>
    </source>
</evidence>
<keyword evidence="1" id="KW-0812">Transmembrane</keyword>
<gene>
    <name evidence="2" type="ORF">ENS41_00005</name>
</gene>
<evidence type="ECO:0000256" key="1">
    <source>
        <dbReference type="HAMAP-Rule" id="MF_02088"/>
    </source>
</evidence>
<dbReference type="InterPro" id="IPR003744">
    <property type="entry name" value="YhhQ"/>
</dbReference>
<accession>A0A7C4CA26</accession>
<feature type="transmembrane region" description="Helical" evidence="1">
    <location>
        <begin position="177"/>
        <end position="203"/>
    </location>
</feature>
<dbReference type="PANTHER" id="PTHR34300:SF2">
    <property type="entry name" value="QUEUOSINE PRECURSOR TRANSPORTER-RELATED"/>
    <property type="match status" value="1"/>
</dbReference>
<name>A0A7C4CA26_UNCW3</name>
<keyword evidence="1" id="KW-1133">Transmembrane helix</keyword>
<feature type="transmembrane region" description="Helical" evidence="1">
    <location>
        <begin position="9"/>
        <end position="27"/>
    </location>
</feature>